<dbReference type="Proteomes" id="UP001157034">
    <property type="component" value="Unassembled WGS sequence"/>
</dbReference>
<dbReference type="EMBL" id="BSVB01000001">
    <property type="protein sequence ID" value="GMA96800.1"/>
    <property type="molecule type" value="Genomic_DNA"/>
</dbReference>
<comment type="caution">
    <text evidence="3">The sequence shown here is derived from an EMBL/GenBank/DDBJ whole genome shotgun (WGS) entry which is preliminary data.</text>
</comment>
<feature type="coiled-coil region" evidence="1">
    <location>
        <begin position="83"/>
        <end position="117"/>
    </location>
</feature>
<sequence>MPLKAAPEHQALLLELQALDTRLGQLTHRAATLPEAAAVDELTMRRDDLHAVVRDHTGAWEDAKAELTRTESDVAVVEARIARDQERLQATSSQKDIQALEQELAALAKRRSDLEDIELEVMQTVEDRSAELEASRAALAALDVSVAEAQAARDAATDAIAAERRQTEDDRGVVAARVPAELLALYEKQRARYGVGASHLERGMSSATGVLLGGSDLSKVRAAAPDDVIVEEESGAILVRTAESGL</sequence>
<gene>
    <name evidence="3" type="ORF">GCM10025881_36240</name>
</gene>
<accession>A0ABQ6KBC7</accession>
<evidence type="ECO:0000256" key="1">
    <source>
        <dbReference type="SAM" id="Coils"/>
    </source>
</evidence>
<feature type="domain" description="CT398-like coiled coil hairpin" evidence="2">
    <location>
        <begin position="16"/>
        <end position="194"/>
    </location>
</feature>
<dbReference type="InterPro" id="IPR056003">
    <property type="entry name" value="CT398_CC_hairpin"/>
</dbReference>
<keyword evidence="1" id="KW-0175">Coiled coil</keyword>
<evidence type="ECO:0000313" key="4">
    <source>
        <dbReference type="Proteomes" id="UP001157034"/>
    </source>
</evidence>
<proteinExistence type="predicted"/>
<protein>
    <recommendedName>
        <fullName evidence="2">CT398-like coiled coil hairpin domain-containing protein</fullName>
    </recommendedName>
</protein>
<keyword evidence="4" id="KW-1185">Reference proteome</keyword>
<evidence type="ECO:0000259" key="2">
    <source>
        <dbReference type="Pfam" id="PF24481"/>
    </source>
</evidence>
<evidence type="ECO:0000313" key="3">
    <source>
        <dbReference type="EMBL" id="GMA96800.1"/>
    </source>
</evidence>
<dbReference type="Gene3D" id="1.10.287.1490">
    <property type="match status" value="1"/>
</dbReference>
<reference evidence="4" key="1">
    <citation type="journal article" date="2019" name="Int. J. Syst. Evol. Microbiol.">
        <title>The Global Catalogue of Microorganisms (GCM) 10K type strain sequencing project: providing services to taxonomists for standard genome sequencing and annotation.</title>
        <authorList>
            <consortium name="The Broad Institute Genomics Platform"/>
            <consortium name="The Broad Institute Genome Sequencing Center for Infectious Disease"/>
            <person name="Wu L."/>
            <person name="Ma J."/>
        </authorList>
    </citation>
    <scope>NUCLEOTIDE SEQUENCE [LARGE SCALE GENOMIC DNA]</scope>
    <source>
        <strain evidence="4">NBRC 108894</strain>
    </source>
</reference>
<name>A0ABQ6KBC7_9MICO</name>
<organism evidence="3 4">
    <name type="scientific">Pseudolysinimonas kribbensis</name>
    <dbReference type="NCBI Taxonomy" id="433641"/>
    <lineage>
        <taxon>Bacteria</taxon>
        <taxon>Bacillati</taxon>
        <taxon>Actinomycetota</taxon>
        <taxon>Actinomycetes</taxon>
        <taxon>Micrococcales</taxon>
        <taxon>Microbacteriaceae</taxon>
        <taxon>Pseudolysinimonas</taxon>
    </lineage>
</organism>
<dbReference type="RefSeq" id="WP_284255301.1">
    <property type="nucleotide sequence ID" value="NZ_BAAAQO010000004.1"/>
</dbReference>
<dbReference type="Pfam" id="PF24481">
    <property type="entry name" value="CT398_CC"/>
    <property type="match status" value="1"/>
</dbReference>